<dbReference type="EMBL" id="MVIM01000002">
    <property type="protein sequence ID" value="ORB67685.1"/>
    <property type="molecule type" value="Genomic_DNA"/>
</dbReference>
<evidence type="ECO:0000313" key="3">
    <source>
        <dbReference type="Proteomes" id="UP000192411"/>
    </source>
</evidence>
<protein>
    <submittedName>
        <fullName evidence="2">Uncharacterized protein</fullName>
    </submittedName>
</protein>
<keyword evidence="3" id="KW-1185">Reference proteome</keyword>
<feature type="compositionally biased region" description="Basic and acidic residues" evidence="1">
    <location>
        <begin position="67"/>
        <end position="91"/>
    </location>
</feature>
<proteinExistence type="predicted"/>
<feature type="region of interest" description="Disordered" evidence="1">
    <location>
        <begin position="63"/>
        <end position="91"/>
    </location>
</feature>
<comment type="caution">
    <text evidence="2">The sequence shown here is derived from an EMBL/GenBank/DDBJ whole genome shotgun (WGS) entry which is preliminary data.</text>
</comment>
<reference evidence="2 3" key="1">
    <citation type="submission" date="2017-02" db="EMBL/GenBank/DDBJ databases">
        <title>The new phylogeny of genus Mycobacterium.</title>
        <authorList>
            <person name="Tortoli E."/>
            <person name="Trovato A."/>
            <person name="Cirillo D.M."/>
        </authorList>
    </citation>
    <scope>NUCLEOTIDE SEQUENCE [LARGE SCALE GENOMIC DNA]</scope>
    <source>
        <strain evidence="2 3">DSM 44338</strain>
    </source>
</reference>
<dbReference type="Proteomes" id="UP000192411">
    <property type="component" value="Unassembled WGS sequence"/>
</dbReference>
<gene>
    <name evidence="2" type="ORF">BST47_04190</name>
</gene>
<dbReference type="AlphaFoldDB" id="A0A1X0JYJ1"/>
<sequence>MTEHDKEQAFLRHIESTKNYFAAVRTNGNVPWFEDLEHLEKLEPSYPGISQRPGIEARRVFFTGRYTRPEPPEGLHRDPRKPENRTEELSA</sequence>
<evidence type="ECO:0000256" key="1">
    <source>
        <dbReference type="SAM" id="MobiDB-lite"/>
    </source>
</evidence>
<dbReference type="STRING" id="75922.BST47_04190"/>
<name>A0A1X0JYJ1_9MYCO</name>
<evidence type="ECO:0000313" key="2">
    <source>
        <dbReference type="EMBL" id="ORB67685.1"/>
    </source>
</evidence>
<dbReference type="OrthoDB" id="9857737at2"/>
<organism evidence="2 3">
    <name type="scientific">Mycolicibacterium tusciae</name>
    <dbReference type="NCBI Taxonomy" id="75922"/>
    <lineage>
        <taxon>Bacteria</taxon>
        <taxon>Bacillati</taxon>
        <taxon>Actinomycetota</taxon>
        <taxon>Actinomycetes</taxon>
        <taxon>Mycobacteriales</taxon>
        <taxon>Mycobacteriaceae</taxon>
        <taxon>Mycolicibacterium</taxon>
    </lineage>
</organism>
<dbReference type="RefSeq" id="WP_083123957.1">
    <property type="nucleotide sequence ID" value="NZ_MVIM01000002.1"/>
</dbReference>
<accession>A0A1X0JYJ1</accession>